<keyword evidence="1" id="KW-0677">Repeat</keyword>
<feature type="domain" description="DUF7708" evidence="2">
    <location>
        <begin position="80"/>
        <end position="220"/>
    </location>
</feature>
<dbReference type="Pfam" id="PF24883">
    <property type="entry name" value="NPHP3_N"/>
    <property type="match status" value="1"/>
</dbReference>
<accession>A0A4S8R373</accession>
<dbReference type="PANTHER" id="PTHR10039:SF16">
    <property type="entry name" value="GPI INOSITOL-DEACYLASE"/>
    <property type="match status" value="1"/>
</dbReference>
<dbReference type="EMBL" id="PQXL01000084">
    <property type="protein sequence ID" value="THV52273.1"/>
    <property type="molecule type" value="Genomic_DNA"/>
</dbReference>
<dbReference type="AlphaFoldDB" id="A0A4S8R373"/>
<name>A0A4S8R373_9HELO</name>
<sequence length="1106" mass="126919">MTTSGAPYVKTPSEDLWNEALKQVQFTNTSALVAAGLERRQILVEILDLVQKQELKAQERKWKWKKKNGQVIIIRDIFVKLAIWIEKFKSIGDIVAQYDPIHASLPWAFVRFLLQAAVNDIHSNGAILEGMEIVVNLLARHEIVEHLHLQKASRSTALLADAIVKLYTAILDYLFQAHAYFEPHILKRIAHSFFRPEESTQKFISSIKQNELEVQKYTSLVSDESLSKIDRNMDALTQSMDVCHTSIQSLQKGVSSTKLLGSDLGQRLGQLHKLTQTIQQDMSSAELRWNKIEHHLVKALNDLKDPVQRISEDLSSVKDNLKEEERVKVFEWLTMIPSSSHHREKLRSLLSGSCNWLLRKKEFKEWMEASTSSILWLHGIPGSGKSMLVCHVIEYLRNRAQQHHGSAPIAYFYCARTINEPERADPTEIMRNILEQLCSLDTETPIREPVSKKYLARRKEARGRTPEKLSLEETVNIILELLESNPATIVLDGLDECDPMKRNDLLLGLQKIIMNSNNIVKVFIMQAEHPNPLLASRTLKWLLCSREALDSKTLSQAICVHNAGHPLLSEDEILSICFNLVVYNREMNMFQFAHLSVREYLESQPGYSTEEANLMAAEACLNNIMSDSETQCKPEFWYHAERFWGDYTKSTPSAKHEGAIRELLVDFLVSPFDSNISGLARLRRYLTNHELPLLPLCTENDNTRFLIWTVFLACKHDLSEIVSRLLPRADCEYVFTEKSQMGLNCVQISAFYDNPMTINLLHDITTSLLPKRFNYNLYWNSAYYIASCTGSKRAAQKISEIQTRENRLCTRAGEYCFEPIVSNLVDTNLLATQWSSKTQRQDVMRPTLLLRIQEDDADLVSTLFRSSNECIGLCVGCTFSVLRSLDMVSLHIGNAFAQLNTIENDTPSTKRNKIGAIAKVVSETMKPRHSRIMRANRDSWIVSIQLTAMTFRHEIYDENIFMHHLTEAFLYMSIYENNSVDEYSFLYSHYRGLFDDAMYIEGTLGVQRVINWKTLVLGRLVDFRRDEILSLLQARTRIAPNVINLTLSTWNGEMVKALLEYNLVKIDNEVIRFVAGNVKHGKEIMEMLLAQEMEREMSENCARDYA</sequence>
<feature type="domain" description="Nephrocystin 3-like N-terminal" evidence="3">
    <location>
        <begin position="352"/>
        <end position="524"/>
    </location>
</feature>
<proteinExistence type="predicted"/>
<evidence type="ECO:0000313" key="5">
    <source>
        <dbReference type="Proteomes" id="UP000308671"/>
    </source>
</evidence>
<reference evidence="4 5" key="1">
    <citation type="submission" date="2017-12" db="EMBL/GenBank/DDBJ databases">
        <title>Comparative genomics of Botrytis spp.</title>
        <authorList>
            <person name="Valero-Jimenez C.A."/>
            <person name="Tapia P."/>
            <person name="Veloso J."/>
            <person name="Silva-Moreno E."/>
            <person name="Staats M."/>
            <person name="Valdes J.H."/>
            <person name="Van Kan J.A.L."/>
        </authorList>
    </citation>
    <scope>NUCLEOTIDE SEQUENCE [LARGE SCALE GENOMIC DNA]</scope>
    <source>
        <strain evidence="4 5">MUCL435</strain>
    </source>
</reference>
<dbReference type="InterPro" id="IPR056125">
    <property type="entry name" value="DUF7708"/>
</dbReference>
<keyword evidence="5" id="KW-1185">Reference proteome</keyword>
<dbReference type="InterPro" id="IPR027417">
    <property type="entry name" value="P-loop_NTPase"/>
</dbReference>
<evidence type="ECO:0008006" key="6">
    <source>
        <dbReference type="Google" id="ProtNLM"/>
    </source>
</evidence>
<comment type="caution">
    <text evidence="4">The sequence shown here is derived from an EMBL/GenBank/DDBJ whole genome shotgun (WGS) entry which is preliminary data.</text>
</comment>
<evidence type="ECO:0000259" key="3">
    <source>
        <dbReference type="Pfam" id="PF24883"/>
    </source>
</evidence>
<evidence type="ECO:0000256" key="1">
    <source>
        <dbReference type="ARBA" id="ARBA00022737"/>
    </source>
</evidence>
<evidence type="ECO:0000313" key="4">
    <source>
        <dbReference type="EMBL" id="THV52273.1"/>
    </source>
</evidence>
<organism evidence="4 5">
    <name type="scientific">Botrytis galanthina</name>
    <dbReference type="NCBI Taxonomy" id="278940"/>
    <lineage>
        <taxon>Eukaryota</taxon>
        <taxon>Fungi</taxon>
        <taxon>Dikarya</taxon>
        <taxon>Ascomycota</taxon>
        <taxon>Pezizomycotina</taxon>
        <taxon>Leotiomycetes</taxon>
        <taxon>Helotiales</taxon>
        <taxon>Sclerotiniaceae</taxon>
        <taxon>Botrytis</taxon>
    </lineage>
</organism>
<dbReference type="InterPro" id="IPR056884">
    <property type="entry name" value="NPHP3-like_N"/>
</dbReference>
<dbReference type="Pfam" id="PF24809">
    <property type="entry name" value="DUF7708"/>
    <property type="match status" value="1"/>
</dbReference>
<gene>
    <name evidence="4" type="ORF">BGAL_0084g00330</name>
</gene>
<dbReference type="PANTHER" id="PTHR10039">
    <property type="entry name" value="AMELOGENIN"/>
    <property type="match status" value="1"/>
</dbReference>
<dbReference type="SUPFAM" id="SSF52540">
    <property type="entry name" value="P-loop containing nucleoside triphosphate hydrolases"/>
    <property type="match status" value="1"/>
</dbReference>
<dbReference type="Gene3D" id="3.40.50.300">
    <property type="entry name" value="P-loop containing nucleotide triphosphate hydrolases"/>
    <property type="match status" value="1"/>
</dbReference>
<dbReference type="Proteomes" id="UP000308671">
    <property type="component" value="Unassembled WGS sequence"/>
</dbReference>
<dbReference type="OrthoDB" id="7464126at2759"/>
<protein>
    <recommendedName>
        <fullName evidence="6">NACHT domain-containing protein</fullName>
    </recommendedName>
</protein>
<evidence type="ECO:0000259" key="2">
    <source>
        <dbReference type="Pfam" id="PF24809"/>
    </source>
</evidence>